<dbReference type="GO" id="GO:0005886">
    <property type="term" value="C:plasma membrane"/>
    <property type="evidence" value="ECO:0007669"/>
    <property type="project" value="UniProtKB-SubCell"/>
</dbReference>
<dbReference type="Proteomes" id="UP000219612">
    <property type="component" value="Unassembled WGS sequence"/>
</dbReference>
<comment type="subcellular location">
    <subcellularLocation>
        <location evidence="1">Cell membrane</location>
        <topology evidence="1">Multi-pass membrane protein</topology>
    </subcellularLocation>
</comment>
<dbReference type="CDD" id="cd17321">
    <property type="entry name" value="MFS_MMR_MDR_like"/>
    <property type="match status" value="1"/>
</dbReference>
<feature type="transmembrane region" description="Helical" evidence="7">
    <location>
        <begin position="264"/>
        <end position="283"/>
    </location>
</feature>
<accession>A0A285GKZ2</accession>
<evidence type="ECO:0000256" key="5">
    <source>
        <dbReference type="ARBA" id="ARBA00022989"/>
    </source>
</evidence>
<dbReference type="Pfam" id="PF07690">
    <property type="entry name" value="MFS_1"/>
    <property type="match status" value="1"/>
</dbReference>
<feature type="transmembrane region" description="Helical" evidence="7">
    <location>
        <begin position="135"/>
        <end position="156"/>
    </location>
</feature>
<proteinExistence type="predicted"/>
<dbReference type="PANTHER" id="PTHR42718">
    <property type="entry name" value="MAJOR FACILITATOR SUPERFAMILY MULTIDRUG TRANSPORTER MFSC"/>
    <property type="match status" value="1"/>
</dbReference>
<evidence type="ECO:0000256" key="3">
    <source>
        <dbReference type="ARBA" id="ARBA00022475"/>
    </source>
</evidence>
<name>A0A285GKZ2_9ACTN</name>
<evidence type="ECO:0000256" key="2">
    <source>
        <dbReference type="ARBA" id="ARBA00022448"/>
    </source>
</evidence>
<dbReference type="InterPro" id="IPR011701">
    <property type="entry name" value="MFS"/>
</dbReference>
<dbReference type="Gene3D" id="1.20.1250.20">
    <property type="entry name" value="MFS general substrate transporter like domains"/>
    <property type="match status" value="1"/>
</dbReference>
<feature type="transmembrane region" description="Helical" evidence="7">
    <location>
        <begin position="196"/>
        <end position="214"/>
    </location>
</feature>
<dbReference type="AlphaFoldDB" id="A0A285GKZ2"/>
<feature type="transmembrane region" description="Helical" evidence="7">
    <location>
        <begin position="44"/>
        <end position="63"/>
    </location>
</feature>
<dbReference type="PANTHER" id="PTHR42718:SF46">
    <property type="entry name" value="BLR6921 PROTEIN"/>
    <property type="match status" value="1"/>
</dbReference>
<dbReference type="GO" id="GO:0022857">
    <property type="term" value="F:transmembrane transporter activity"/>
    <property type="evidence" value="ECO:0007669"/>
    <property type="project" value="InterPro"/>
</dbReference>
<evidence type="ECO:0000313" key="10">
    <source>
        <dbReference type="Proteomes" id="UP000219612"/>
    </source>
</evidence>
<feature type="transmembrane region" description="Helical" evidence="7">
    <location>
        <begin position="433"/>
        <end position="453"/>
    </location>
</feature>
<protein>
    <submittedName>
        <fullName evidence="9">Drug resistance transporter, EmrB/QacA subfamily</fullName>
    </submittedName>
</protein>
<feature type="transmembrane region" description="Helical" evidence="7">
    <location>
        <begin position="327"/>
        <end position="344"/>
    </location>
</feature>
<feature type="transmembrane region" description="Helical" evidence="7">
    <location>
        <begin position="356"/>
        <end position="380"/>
    </location>
</feature>
<evidence type="ECO:0000256" key="4">
    <source>
        <dbReference type="ARBA" id="ARBA00022692"/>
    </source>
</evidence>
<keyword evidence="5 7" id="KW-1133">Transmembrane helix</keyword>
<sequence>MPPPPRRVALTLILGSQLMMTLDTSIITTALPKVQQQFDFSQGALSWVQNAYVLAFGGLLLLGARAGDLLGRRRVFVGGIALFTLASLAAGLAPTGPFLIAARAAQGVAASLAVPSTLALLVAGSRDAADRARLIALYSAVIGAGGSVGIVIGGVFTDLLSWRWGLLVNVPIGLVITALAPRFLADTARSKGSFDLGGALTSTLGMTALVYGFIQASEAGWGDVTTIVSLAAGVVLLIAFVLIERVVAQPITPLRLFANVERSGAYAGRLLIVGGNFAVFYFLSQYLQEVLGLSALQTGFAYVPVTGMFFAMVYVVRPLLARLGRPVLLVASLTIALIGTWWLSRVSAGSTYFPDVLLPLLVIGIGQGIAIILMTNGGVADVEPQDAGAASGLVNVAHQVGGSLGIAILTIVYADALPDGKVAAFHAAFTGSVYFFVAALALGIVVAIVTGFSSKTPVLVEAS</sequence>
<evidence type="ECO:0000256" key="7">
    <source>
        <dbReference type="SAM" id="Phobius"/>
    </source>
</evidence>
<keyword evidence="3" id="KW-1003">Cell membrane</keyword>
<reference evidence="9 10" key="1">
    <citation type="submission" date="2017-09" db="EMBL/GenBank/DDBJ databases">
        <authorList>
            <person name="Ehlers B."/>
            <person name="Leendertz F.H."/>
        </authorList>
    </citation>
    <scope>NUCLEOTIDE SEQUENCE [LARGE SCALE GENOMIC DNA]</scope>
    <source>
        <strain evidence="9 10">CGMCC 4.6857</strain>
    </source>
</reference>
<feature type="transmembrane region" description="Helical" evidence="7">
    <location>
        <begin position="392"/>
        <end position="413"/>
    </location>
</feature>
<feature type="transmembrane region" description="Helical" evidence="7">
    <location>
        <begin position="220"/>
        <end position="243"/>
    </location>
</feature>
<evidence type="ECO:0000259" key="8">
    <source>
        <dbReference type="PROSITE" id="PS50850"/>
    </source>
</evidence>
<dbReference type="RefSeq" id="WP_218854154.1">
    <property type="nucleotide sequence ID" value="NZ_OBDY01000002.1"/>
</dbReference>
<feature type="domain" description="Major facilitator superfamily (MFS) profile" evidence="8">
    <location>
        <begin position="9"/>
        <end position="455"/>
    </location>
</feature>
<feature type="transmembrane region" description="Helical" evidence="7">
    <location>
        <begin position="162"/>
        <end position="184"/>
    </location>
</feature>
<dbReference type="InterPro" id="IPR020846">
    <property type="entry name" value="MFS_dom"/>
</dbReference>
<evidence type="ECO:0000313" key="9">
    <source>
        <dbReference type="EMBL" id="SNY23854.1"/>
    </source>
</evidence>
<dbReference type="SUPFAM" id="SSF103473">
    <property type="entry name" value="MFS general substrate transporter"/>
    <property type="match status" value="1"/>
</dbReference>
<dbReference type="Gene3D" id="1.20.1720.10">
    <property type="entry name" value="Multidrug resistance protein D"/>
    <property type="match status" value="1"/>
</dbReference>
<evidence type="ECO:0000256" key="6">
    <source>
        <dbReference type="ARBA" id="ARBA00023136"/>
    </source>
</evidence>
<dbReference type="InterPro" id="IPR036259">
    <property type="entry name" value="MFS_trans_sf"/>
</dbReference>
<dbReference type="PROSITE" id="PS50850">
    <property type="entry name" value="MFS"/>
    <property type="match status" value="1"/>
</dbReference>
<dbReference type="EMBL" id="OBDY01000002">
    <property type="protein sequence ID" value="SNY23854.1"/>
    <property type="molecule type" value="Genomic_DNA"/>
</dbReference>
<evidence type="ECO:0000256" key="1">
    <source>
        <dbReference type="ARBA" id="ARBA00004651"/>
    </source>
</evidence>
<keyword evidence="4 7" id="KW-0812">Transmembrane</keyword>
<keyword evidence="2" id="KW-0813">Transport</keyword>
<feature type="transmembrane region" description="Helical" evidence="7">
    <location>
        <begin position="295"/>
        <end position="315"/>
    </location>
</feature>
<feature type="transmembrane region" description="Helical" evidence="7">
    <location>
        <begin position="100"/>
        <end position="123"/>
    </location>
</feature>
<gene>
    <name evidence="9" type="ORF">SAMN05421748_102105</name>
</gene>
<feature type="transmembrane region" description="Helical" evidence="7">
    <location>
        <begin position="75"/>
        <end position="94"/>
    </location>
</feature>
<organism evidence="9 10">
    <name type="scientific">Paractinoplanes atraurantiacus</name>
    <dbReference type="NCBI Taxonomy" id="1036182"/>
    <lineage>
        <taxon>Bacteria</taxon>
        <taxon>Bacillati</taxon>
        <taxon>Actinomycetota</taxon>
        <taxon>Actinomycetes</taxon>
        <taxon>Micromonosporales</taxon>
        <taxon>Micromonosporaceae</taxon>
        <taxon>Paractinoplanes</taxon>
    </lineage>
</organism>
<keyword evidence="10" id="KW-1185">Reference proteome</keyword>
<keyword evidence="6 7" id="KW-0472">Membrane</keyword>